<evidence type="ECO:0000313" key="2">
    <source>
        <dbReference type="EMBL" id="CAG8238467.1"/>
    </source>
</evidence>
<proteinExistence type="predicted"/>
<keyword evidence="1" id="KW-1133">Transmembrane helix</keyword>
<name>A0A9W4I8S9_9EURO</name>
<accession>A0A9W4I8S9</accession>
<evidence type="ECO:0000313" key="3">
    <source>
        <dbReference type="Proteomes" id="UP001152649"/>
    </source>
</evidence>
<feature type="transmembrane region" description="Helical" evidence="1">
    <location>
        <begin position="190"/>
        <end position="209"/>
    </location>
</feature>
<gene>
    <name evidence="2" type="ORF">PSALAMII_LOCUS430</name>
</gene>
<dbReference type="EMBL" id="CAJVPG010000014">
    <property type="protein sequence ID" value="CAG8238467.1"/>
    <property type="molecule type" value="Genomic_DNA"/>
</dbReference>
<keyword evidence="1" id="KW-0472">Membrane</keyword>
<dbReference type="AlphaFoldDB" id="A0A9W4I8S9"/>
<dbReference type="Proteomes" id="UP001152649">
    <property type="component" value="Unassembled WGS sequence"/>
</dbReference>
<feature type="transmembrane region" description="Helical" evidence="1">
    <location>
        <begin position="12"/>
        <end position="29"/>
    </location>
</feature>
<feature type="transmembrane region" description="Helical" evidence="1">
    <location>
        <begin position="133"/>
        <end position="153"/>
    </location>
</feature>
<dbReference type="OrthoDB" id="4360438at2759"/>
<keyword evidence="1" id="KW-0812">Transmembrane</keyword>
<feature type="transmembrane region" description="Helical" evidence="1">
    <location>
        <begin position="41"/>
        <end position="60"/>
    </location>
</feature>
<feature type="transmembrane region" description="Helical" evidence="1">
    <location>
        <begin position="165"/>
        <end position="184"/>
    </location>
</feature>
<evidence type="ECO:0000256" key="1">
    <source>
        <dbReference type="SAM" id="Phobius"/>
    </source>
</evidence>
<organism evidence="2 3">
    <name type="scientific">Penicillium salamii</name>
    <dbReference type="NCBI Taxonomy" id="1612424"/>
    <lineage>
        <taxon>Eukaryota</taxon>
        <taxon>Fungi</taxon>
        <taxon>Dikarya</taxon>
        <taxon>Ascomycota</taxon>
        <taxon>Pezizomycotina</taxon>
        <taxon>Eurotiomycetes</taxon>
        <taxon>Eurotiomycetidae</taxon>
        <taxon>Eurotiales</taxon>
        <taxon>Aspergillaceae</taxon>
        <taxon>Penicillium</taxon>
    </lineage>
</organism>
<sequence length="240" mass="27353">MAMISENIIRSVLMTVLLVLSLGRLFISYRFPLNWPWHKIDLALCALPCIFFALLTGLFWGNRFPAWGEVLFWVTSIFPPLHAYLPIIFQQRKYPNTPRLLRTMYPSFAALSTLAKVAFSLVGTFVMSSVHLGGLFILSVDYLGIAAWYWWLFRQSTLGRAQLRFISCYLSVVALLLLVVAIIGMLGKTWIFALEVITIIPILPTTLTLSRSNWSLPWCLLCSYPSEPRRCPSGYLQIIP</sequence>
<keyword evidence="3" id="KW-1185">Reference proteome</keyword>
<feature type="transmembrane region" description="Helical" evidence="1">
    <location>
        <begin position="66"/>
        <end position="87"/>
    </location>
</feature>
<comment type="caution">
    <text evidence="2">The sequence shown here is derived from an EMBL/GenBank/DDBJ whole genome shotgun (WGS) entry which is preliminary data.</text>
</comment>
<protein>
    <submittedName>
        <fullName evidence="2">Uncharacterized protein</fullName>
    </submittedName>
</protein>
<reference evidence="2" key="1">
    <citation type="submission" date="2021-07" db="EMBL/GenBank/DDBJ databases">
        <authorList>
            <person name="Branca A.L. A."/>
        </authorList>
    </citation>
    <scope>NUCLEOTIDE SEQUENCE</scope>
</reference>